<dbReference type="GO" id="GO:0004854">
    <property type="term" value="F:xanthine dehydrogenase activity"/>
    <property type="evidence" value="ECO:0007669"/>
    <property type="project" value="UniProtKB-EC"/>
</dbReference>
<dbReference type="InterPro" id="IPR008274">
    <property type="entry name" value="AldOxase/xan_DH_MoCoBD1"/>
</dbReference>
<organism evidence="2 3">
    <name type="scientific">Pigmentiphaga humi</name>
    <dbReference type="NCBI Taxonomy" id="2478468"/>
    <lineage>
        <taxon>Bacteria</taxon>
        <taxon>Pseudomonadati</taxon>
        <taxon>Pseudomonadota</taxon>
        <taxon>Betaproteobacteria</taxon>
        <taxon>Burkholderiales</taxon>
        <taxon>Alcaligenaceae</taxon>
        <taxon>Pigmentiphaga</taxon>
    </lineage>
</organism>
<dbReference type="PANTHER" id="PTHR11908">
    <property type="entry name" value="XANTHINE DEHYDROGENASE"/>
    <property type="match status" value="1"/>
</dbReference>
<dbReference type="SUPFAM" id="SSF56003">
    <property type="entry name" value="Molybdenum cofactor-binding domain"/>
    <property type="match status" value="1"/>
</dbReference>
<dbReference type="InterPro" id="IPR016208">
    <property type="entry name" value="Ald_Oxase/xanthine_DH-like"/>
</dbReference>
<dbReference type="AlphaFoldDB" id="A0A3P4B3Q8"/>
<dbReference type="RefSeq" id="WP_124080391.1">
    <property type="nucleotide sequence ID" value="NZ_UWPJ01000023.1"/>
</dbReference>
<dbReference type="GO" id="GO:0005506">
    <property type="term" value="F:iron ion binding"/>
    <property type="evidence" value="ECO:0007669"/>
    <property type="project" value="InterPro"/>
</dbReference>
<dbReference type="EC" id="1.17.1.4" evidence="2"/>
<keyword evidence="2" id="KW-0560">Oxidoreductase</keyword>
<dbReference type="PANTHER" id="PTHR11908:SF157">
    <property type="entry name" value="XANTHINE DEHYDROGENASE SUBUNIT D-RELATED"/>
    <property type="match status" value="1"/>
</dbReference>
<dbReference type="SMART" id="SM01008">
    <property type="entry name" value="Ald_Xan_dh_C"/>
    <property type="match status" value="1"/>
</dbReference>
<dbReference type="EMBL" id="UWPJ01000023">
    <property type="protein sequence ID" value="VCU70934.1"/>
    <property type="molecule type" value="Genomic_DNA"/>
</dbReference>
<protein>
    <submittedName>
        <fullName evidence="2">Xanthine dehydrogenase molybdenum-binding subunit</fullName>
        <ecNumber evidence="2">1.17.1.4</ecNumber>
    </submittedName>
</protein>
<dbReference type="InterPro" id="IPR037165">
    <property type="entry name" value="AldOxase/xan_DH_Mopterin-bd_sf"/>
</dbReference>
<dbReference type="Gene3D" id="3.30.365.10">
    <property type="entry name" value="Aldehyde oxidase/xanthine dehydrogenase, molybdopterin binding domain"/>
    <property type="match status" value="4"/>
</dbReference>
<reference evidence="2 3" key="1">
    <citation type="submission" date="2018-10" db="EMBL/GenBank/DDBJ databases">
        <authorList>
            <person name="Criscuolo A."/>
        </authorList>
    </citation>
    <scope>NUCLEOTIDE SEQUENCE [LARGE SCALE GENOMIC DNA]</scope>
    <source>
        <strain evidence="2">DnA1</strain>
    </source>
</reference>
<dbReference type="InterPro" id="IPR000674">
    <property type="entry name" value="Ald_Oxase/Xan_DH_a/b"/>
</dbReference>
<dbReference type="InterPro" id="IPR046867">
    <property type="entry name" value="AldOxase/xan_DH_MoCoBD2"/>
</dbReference>
<evidence type="ECO:0000313" key="2">
    <source>
        <dbReference type="EMBL" id="VCU70934.1"/>
    </source>
</evidence>
<accession>A0A3P4B3Q8</accession>
<dbReference type="Pfam" id="PF02738">
    <property type="entry name" value="MoCoBD_1"/>
    <property type="match status" value="1"/>
</dbReference>
<evidence type="ECO:0000313" key="3">
    <source>
        <dbReference type="Proteomes" id="UP000277294"/>
    </source>
</evidence>
<sequence>MTTSTERPSLTRLGKGLRRLEAVDKVTGRANYTHHVSLPGMLHAKIVRSHVAHGRLLGVNVEEARAVPGVIGVYTGADILTVIPEPYYGPAFHDQPILAIDKVRYVGEPLAVVVAESPHVAEDAAGLVMADIEELPAVLDEVEAMHSDIYVHDSLRPAGTFADLKHLSGIRDTNVALTFGVKKGNVDEAFARAHRVFKNTFKTQQVMHVPLEPMVSVADVRHSHAYVYTASQTPSFARTEIARLLGWRENQVTIKTAFLGGGFGCKLYVKLEPLAVALSMLCHRPVRVALTMAEQFYTITRHPTTFRIESAVDESGRITARRCEVLWNGGAYADIGPRVTQKSGFTAPGPYDIEHVDVSSVAIYTNRPPAGAFRGFGIPQLVWAYESQADIIARALGQDPLEFRLRNVLSDGKRHATGTVMQDAAIPAVLKRLAERFGWDQAIERGTGRKRRGRGIGVGIKACVSPTTSVAAVSVAADGSCSVQGNTVDMGQGSDTVMAMIVSEVIGVPAESVSVVSPDTDASPYDMATLGSRSTFHMGHAVRLAAEDALAKLQAMAREVGVDRVDPNDLGMLFVRKFGMQAGTIIGTGVYKPTYQSPDKQTGQSEDITPNWMIGGCAMEVEVDTETGMYTILRMENVVDCGTALNPLVVDTQISGSAIMQLGTVTLEEMEFDEQGQLRNAGLSEYKIPGIQDIPRYIGREAVDAYQANGPFGGKGVGESAAFGVASSLAAAIEDAVGVRITDLPIRPEKIWAGLQARQGQESTQ</sequence>
<evidence type="ECO:0000259" key="1">
    <source>
        <dbReference type="SMART" id="SM01008"/>
    </source>
</evidence>
<proteinExistence type="predicted"/>
<dbReference type="OrthoDB" id="221297at2"/>
<dbReference type="SUPFAM" id="SSF54665">
    <property type="entry name" value="CO dehydrogenase molybdoprotein N-domain-like"/>
    <property type="match status" value="1"/>
</dbReference>
<feature type="domain" description="Aldehyde oxidase/xanthine dehydrogenase a/b hammerhead" evidence="1">
    <location>
        <begin position="27"/>
        <end position="136"/>
    </location>
</feature>
<dbReference type="InterPro" id="IPR036856">
    <property type="entry name" value="Ald_Oxase/Xan_DH_a/b_sf"/>
</dbReference>
<dbReference type="Gene3D" id="3.90.1170.50">
    <property type="entry name" value="Aldehyde oxidase/xanthine dehydrogenase, a/b hammerhead"/>
    <property type="match status" value="1"/>
</dbReference>
<gene>
    <name evidence="2" type="primary">xdhA_3</name>
    <name evidence="2" type="ORF">PIGHUM_03014</name>
</gene>
<dbReference type="Pfam" id="PF20256">
    <property type="entry name" value="MoCoBD_2"/>
    <property type="match status" value="1"/>
</dbReference>
<dbReference type="Proteomes" id="UP000277294">
    <property type="component" value="Unassembled WGS sequence"/>
</dbReference>
<keyword evidence="3" id="KW-1185">Reference proteome</keyword>
<name>A0A3P4B3Q8_9BURK</name>
<dbReference type="Pfam" id="PF01315">
    <property type="entry name" value="Ald_Xan_dh_C"/>
    <property type="match status" value="1"/>
</dbReference>